<feature type="transmembrane region" description="Helical" evidence="12">
    <location>
        <begin position="783"/>
        <end position="802"/>
    </location>
</feature>
<dbReference type="SUPFAM" id="SSF81653">
    <property type="entry name" value="Calcium ATPase, transduction domain A"/>
    <property type="match status" value="1"/>
</dbReference>
<dbReference type="SUPFAM" id="SSF81665">
    <property type="entry name" value="Calcium ATPase, transmembrane domain M"/>
    <property type="match status" value="1"/>
</dbReference>
<dbReference type="Pfam" id="PF00690">
    <property type="entry name" value="Cation_ATPase_N"/>
    <property type="match status" value="1"/>
</dbReference>
<dbReference type="GO" id="GO:0005886">
    <property type="term" value="C:plasma membrane"/>
    <property type="evidence" value="ECO:0007669"/>
    <property type="project" value="UniProtKB-SubCell"/>
</dbReference>
<feature type="transmembrane region" description="Helical" evidence="12">
    <location>
        <begin position="79"/>
        <end position="95"/>
    </location>
</feature>
<keyword evidence="5 12" id="KW-0812">Transmembrane</keyword>
<protein>
    <submittedName>
        <fullName evidence="14">Calcium-transporting ATPase 1</fullName>
        <ecNumber evidence="14">3.6.3.8</ecNumber>
    </submittedName>
</protein>
<dbReference type="SMART" id="SM00831">
    <property type="entry name" value="Cation_ATPase_N"/>
    <property type="match status" value="1"/>
</dbReference>
<feature type="transmembrane region" description="Helical" evidence="12">
    <location>
        <begin position="674"/>
        <end position="695"/>
    </location>
</feature>
<keyword evidence="6" id="KW-0547">Nucleotide-binding</keyword>
<dbReference type="Gene3D" id="2.70.150.10">
    <property type="entry name" value="Calcium-transporting ATPase, cytoplasmic transduction domain A"/>
    <property type="match status" value="1"/>
</dbReference>
<feature type="domain" description="Cation-transporting P-type ATPase N-terminal" evidence="13">
    <location>
        <begin position="2"/>
        <end position="75"/>
    </location>
</feature>
<accession>A0A6N3FWP2</accession>
<dbReference type="InterPro" id="IPR059000">
    <property type="entry name" value="ATPase_P-type_domA"/>
</dbReference>
<dbReference type="PRINTS" id="PR00119">
    <property type="entry name" value="CATATPASE"/>
</dbReference>
<dbReference type="InterPro" id="IPR001757">
    <property type="entry name" value="P_typ_ATPase"/>
</dbReference>
<feature type="transmembrane region" description="Helical" evidence="12">
    <location>
        <begin position="55"/>
        <end position="73"/>
    </location>
</feature>
<dbReference type="PROSITE" id="PS00154">
    <property type="entry name" value="ATPASE_E1_E2"/>
    <property type="match status" value="1"/>
</dbReference>
<dbReference type="GO" id="GO:0030007">
    <property type="term" value="P:intracellular potassium ion homeostasis"/>
    <property type="evidence" value="ECO:0007669"/>
    <property type="project" value="TreeGrafter"/>
</dbReference>
<evidence type="ECO:0000256" key="7">
    <source>
        <dbReference type="ARBA" id="ARBA00022840"/>
    </source>
</evidence>
<evidence type="ECO:0000256" key="10">
    <source>
        <dbReference type="ARBA" id="ARBA00022989"/>
    </source>
</evidence>
<feature type="transmembrane region" description="Helical" evidence="12">
    <location>
        <begin position="648"/>
        <end position="668"/>
    </location>
</feature>
<evidence type="ECO:0000256" key="12">
    <source>
        <dbReference type="SAM" id="Phobius"/>
    </source>
</evidence>
<proteinExistence type="inferred from homology"/>
<dbReference type="Gene3D" id="3.40.1110.10">
    <property type="entry name" value="Calcium-transporting ATPase, cytoplasmic domain N"/>
    <property type="match status" value="1"/>
</dbReference>
<dbReference type="GO" id="GO:0016887">
    <property type="term" value="F:ATP hydrolysis activity"/>
    <property type="evidence" value="ECO:0007669"/>
    <property type="project" value="InterPro"/>
</dbReference>
<dbReference type="SUPFAM" id="SSF56784">
    <property type="entry name" value="HAD-like"/>
    <property type="match status" value="1"/>
</dbReference>
<evidence type="ECO:0000256" key="11">
    <source>
        <dbReference type="ARBA" id="ARBA00023136"/>
    </source>
</evidence>
<dbReference type="GO" id="GO:0006883">
    <property type="term" value="P:intracellular sodium ion homeostasis"/>
    <property type="evidence" value="ECO:0007669"/>
    <property type="project" value="TreeGrafter"/>
</dbReference>
<reference evidence="14" key="1">
    <citation type="submission" date="2019-11" db="EMBL/GenBank/DDBJ databases">
        <authorList>
            <person name="Feng L."/>
        </authorList>
    </citation>
    <scope>NUCLEOTIDE SEQUENCE</scope>
    <source>
        <strain evidence="14">ECasseliflavusLFYP2</strain>
    </source>
</reference>
<dbReference type="InterPro" id="IPR018303">
    <property type="entry name" value="ATPase_P-typ_P_site"/>
</dbReference>
<keyword evidence="8" id="KW-0460">Magnesium</keyword>
<feature type="transmembrane region" description="Helical" evidence="12">
    <location>
        <begin position="268"/>
        <end position="293"/>
    </location>
</feature>
<dbReference type="InterPro" id="IPR050510">
    <property type="entry name" value="Cation_transp_ATPase_P-type"/>
</dbReference>
<feature type="transmembrane region" description="Helical" evidence="12">
    <location>
        <begin position="716"/>
        <end position="739"/>
    </location>
</feature>
<dbReference type="RefSeq" id="WP_421758487.1">
    <property type="nucleotide sequence ID" value="NZ_CACRTX010000016.1"/>
</dbReference>
<dbReference type="GO" id="GO:1902600">
    <property type="term" value="P:proton transmembrane transport"/>
    <property type="evidence" value="ECO:0007669"/>
    <property type="project" value="TreeGrafter"/>
</dbReference>
<dbReference type="FunFam" id="2.70.150.10:FF:000160">
    <property type="entry name" value="Sarcoplasmic/endoplasmic reticulum calcium ATPase 1"/>
    <property type="match status" value="1"/>
</dbReference>
<dbReference type="FunFam" id="3.40.50.1000:FF:000028">
    <property type="entry name" value="Calcium-transporting P-type ATPase, putative"/>
    <property type="match status" value="1"/>
</dbReference>
<dbReference type="AlphaFoldDB" id="A0A6N3FWP2"/>
<sequence length="854" mass="93543">MNWYKNTTEELLHTLQTTRQGLSSEERNQRLAKQGENKITEAAQIPTWKKVGKHFTDLLMLVLIVAAVLKGISGDYIESGIIMAVVVINGFVGYWQERKAQESLDGLKQFMRQEATIYVHGRKKKIAVSSLVNGDLVVLGPGDVVPADMRLIETHDLVIEESILTGESEPVQKMTEPITQESTIGDQRNMAFSGTHVESGTASGIVVETGDDTQIGQINQAIQSVKAQETPLIKKMKQLNHQIFKGIIGLVVFLIFFTTFRYGFDLDLLFSSGIALVVAMIPEGLPAVLTMILSMGVKEMSEEQAIIKTMPSVETLGAMTVICSDKTGTLTKNEMTVVDVLVESNVDKATVLDIMANCQDLKQDEGQKAADLVGNPTEKALLQYAESAQQPLRKTVDKIPFSSSYKYMATRHQNQEEPNASVVFVKGAPEVLLEKSQLTSDQKQWWLDESAKLAAKGQRLIGFAHLTLSAQESLSHEGLTNLTFVGIAGIIDPPKDSAIKAVKECLQAGIQVKMITGDHGKTAQAIGKQIGLKHTNHVLEGLEIDLLSEEELQQAVQKTDIFARTTPEHKLRIVSALQANEEIVGMTGDGVNDAPALKKADIGIAMGIKGSEVTKQAADMVLADDNFHTIANAVRVGRRIYDNLKKTINFFLPTAVAQGLIVIAALLLNRPLPLTPVQILWVNMVTTITLSYALGFEKASADVMNRPPRPIKEGILSWYSLFRIFYVSLLIMIPSYVLAVQFEGTVLQQSMLLQSIVFAQAVYLLNCRELVKPALNRQLFANRALFVSLSLLIVLQAAIFLTPLGHQLLGIGSLTLMQQLSIAANGALLFAVVEGEKFITNKLQGRQKAAPVKQ</sequence>
<dbReference type="InterPro" id="IPR044492">
    <property type="entry name" value="P_typ_ATPase_HD_dom"/>
</dbReference>
<dbReference type="PRINTS" id="PR00120">
    <property type="entry name" value="HATPASE"/>
</dbReference>
<feature type="transmembrane region" description="Helical" evidence="12">
    <location>
        <begin position="243"/>
        <end position="262"/>
    </location>
</feature>
<evidence type="ECO:0000256" key="9">
    <source>
        <dbReference type="ARBA" id="ARBA00022967"/>
    </source>
</evidence>
<evidence type="ECO:0000256" key="3">
    <source>
        <dbReference type="ARBA" id="ARBA00022475"/>
    </source>
</evidence>
<dbReference type="SFLD" id="SFLDF00027">
    <property type="entry name" value="p-type_atpase"/>
    <property type="match status" value="1"/>
</dbReference>
<dbReference type="SFLD" id="SFLDG00002">
    <property type="entry name" value="C1.7:_P-type_atpase_like"/>
    <property type="match status" value="1"/>
</dbReference>
<evidence type="ECO:0000256" key="2">
    <source>
        <dbReference type="ARBA" id="ARBA00005675"/>
    </source>
</evidence>
<dbReference type="InterPro" id="IPR023214">
    <property type="entry name" value="HAD_sf"/>
</dbReference>
<name>A0A6N3FWP2_ENTCA</name>
<dbReference type="Pfam" id="PF08282">
    <property type="entry name" value="Hydrolase_3"/>
    <property type="match status" value="1"/>
</dbReference>
<gene>
    <name evidence="14" type="ORF">ECLFYP2_00610</name>
</gene>
<evidence type="ECO:0000313" key="14">
    <source>
        <dbReference type="EMBL" id="VYU56817.1"/>
    </source>
</evidence>
<dbReference type="InterPro" id="IPR004014">
    <property type="entry name" value="ATPase_P-typ_cation-transptr_N"/>
</dbReference>
<dbReference type="GO" id="GO:0005391">
    <property type="term" value="F:P-type sodium:potassium-exchanging transporter activity"/>
    <property type="evidence" value="ECO:0007669"/>
    <property type="project" value="TreeGrafter"/>
</dbReference>
<dbReference type="GO" id="GO:1990573">
    <property type="term" value="P:potassium ion import across plasma membrane"/>
    <property type="evidence" value="ECO:0007669"/>
    <property type="project" value="TreeGrafter"/>
</dbReference>
<dbReference type="InterPro" id="IPR006068">
    <property type="entry name" value="ATPase_P-typ_cation-transptr_C"/>
</dbReference>
<feature type="transmembrane region" description="Helical" evidence="12">
    <location>
        <begin position="808"/>
        <end position="833"/>
    </location>
</feature>
<dbReference type="Gene3D" id="3.40.50.1000">
    <property type="entry name" value="HAD superfamily/HAD-like"/>
    <property type="match status" value="1"/>
</dbReference>
<keyword evidence="10 12" id="KW-1133">Transmembrane helix</keyword>
<evidence type="ECO:0000256" key="6">
    <source>
        <dbReference type="ARBA" id="ARBA00022741"/>
    </source>
</evidence>
<keyword evidence="7" id="KW-0067">ATP-binding</keyword>
<keyword evidence="4" id="KW-0597">Phosphoprotein</keyword>
<evidence type="ECO:0000259" key="13">
    <source>
        <dbReference type="SMART" id="SM00831"/>
    </source>
</evidence>
<keyword evidence="11 12" id="KW-0472">Membrane</keyword>
<dbReference type="SFLD" id="SFLDS00003">
    <property type="entry name" value="Haloacid_Dehalogenase"/>
    <property type="match status" value="1"/>
</dbReference>
<dbReference type="InterPro" id="IPR008250">
    <property type="entry name" value="ATPase_P-typ_transduc_dom_A_sf"/>
</dbReference>
<dbReference type="PANTHER" id="PTHR43294">
    <property type="entry name" value="SODIUM/POTASSIUM-TRANSPORTING ATPASE SUBUNIT ALPHA"/>
    <property type="match status" value="1"/>
</dbReference>
<evidence type="ECO:0000256" key="8">
    <source>
        <dbReference type="ARBA" id="ARBA00022842"/>
    </source>
</evidence>
<keyword evidence="9" id="KW-1278">Translocase</keyword>
<dbReference type="GO" id="GO:0005524">
    <property type="term" value="F:ATP binding"/>
    <property type="evidence" value="ECO:0007669"/>
    <property type="project" value="UniProtKB-KW"/>
</dbReference>
<dbReference type="InterPro" id="IPR023299">
    <property type="entry name" value="ATPase_P-typ_cyto_dom_N"/>
</dbReference>
<dbReference type="GO" id="GO:0036376">
    <property type="term" value="P:sodium ion export across plasma membrane"/>
    <property type="evidence" value="ECO:0007669"/>
    <property type="project" value="TreeGrafter"/>
</dbReference>
<dbReference type="InterPro" id="IPR036412">
    <property type="entry name" value="HAD-like_sf"/>
</dbReference>
<keyword evidence="14" id="KW-0378">Hydrolase</keyword>
<evidence type="ECO:0000256" key="5">
    <source>
        <dbReference type="ARBA" id="ARBA00022692"/>
    </source>
</evidence>
<evidence type="ECO:0000256" key="1">
    <source>
        <dbReference type="ARBA" id="ARBA00004651"/>
    </source>
</evidence>
<evidence type="ECO:0000256" key="4">
    <source>
        <dbReference type="ARBA" id="ARBA00022553"/>
    </source>
</evidence>
<keyword evidence="3" id="KW-1003">Cell membrane</keyword>
<dbReference type="PANTHER" id="PTHR43294:SF21">
    <property type="entry name" value="CATION TRANSPORTING ATPASE"/>
    <property type="match status" value="1"/>
</dbReference>
<dbReference type="EC" id="3.6.3.8" evidence="14"/>
<organism evidence="14">
    <name type="scientific">Enterococcus casseliflavus</name>
    <name type="common">Enterococcus flavescens</name>
    <dbReference type="NCBI Taxonomy" id="37734"/>
    <lineage>
        <taxon>Bacteria</taxon>
        <taxon>Bacillati</taxon>
        <taxon>Bacillota</taxon>
        <taxon>Bacilli</taxon>
        <taxon>Lactobacillales</taxon>
        <taxon>Enterococcaceae</taxon>
        <taxon>Enterococcus</taxon>
    </lineage>
</organism>
<dbReference type="Gene3D" id="1.20.1110.10">
    <property type="entry name" value="Calcium-transporting ATPase, transmembrane domain"/>
    <property type="match status" value="2"/>
</dbReference>
<dbReference type="EMBL" id="CACRTX010000016">
    <property type="protein sequence ID" value="VYU56817.1"/>
    <property type="molecule type" value="Genomic_DNA"/>
</dbReference>
<comment type="similarity">
    <text evidence="2">Belongs to the cation transport ATPase (P-type) (TC 3.A.3) family. Type IIA subfamily.</text>
</comment>
<dbReference type="NCBIfam" id="TIGR01494">
    <property type="entry name" value="ATPase_P-type"/>
    <property type="match status" value="2"/>
</dbReference>
<dbReference type="Pfam" id="PF13246">
    <property type="entry name" value="Cation_ATPase"/>
    <property type="match status" value="1"/>
</dbReference>
<feature type="transmembrane region" description="Helical" evidence="12">
    <location>
        <begin position="751"/>
        <end position="771"/>
    </location>
</feature>
<dbReference type="InterPro" id="IPR023298">
    <property type="entry name" value="ATPase_P-typ_TM_dom_sf"/>
</dbReference>
<dbReference type="Pfam" id="PF00122">
    <property type="entry name" value="E1-E2_ATPase"/>
    <property type="match status" value="1"/>
</dbReference>
<comment type="subcellular location">
    <subcellularLocation>
        <location evidence="1">Cell membrane</location>
        <topology evidence="1">Multi-pass membrane protein</topology>
    </subcellularLocation>
</comment>
<dbReference type="Pfam" id="PF00689">
    <property type="entry name" value="Cation_ATPase_C"/>
    <property type="match status" value="1"/>
</dbReference>